<dbReference type="SUPFAM" id="SSF52540">
    <property type="entry name" value="P-loop containing nucleoside triphosphate hydrolases"/>
    <property type="match status" value="1"/>
</dbReference>
<evidence type="ECO:0000313" key="3">
    <source>
        <dbReference type="Proteomes" id="UP000629098"/>
    </source>
</evidence>
<gene>
    <name evidence="2" type="ORF">ICL16_37895</name>
</gene>
<feature type="domain" description="Endonuclease GajA/Old nuclease/RecF-like AAA" evidence="1">
    <location>
        <begin position="2"/>
        <end position="398"/>
    </location>
</feature>
<dbReference type="PANTHER" id="PTHR43581">
    <property type="entry name" value="ATP/GTP PHOSPHATASE"/>
    <property type="match status" value="1"/>
</dbReference>
<dbReference type="Pfam" id="PF13175">
    <property type="entry name" value="AAA_15"/>
    <property type="match status" value="1"/>
</dbReference>
<sequence>MKVEISNLGVIKKAEIDLKPLTVFIGGNGTGKTWTAYTLASILGKHGFQRYLKTYIDGKTQHRYSTLDNAIEQFLQEGSTQIDLVKFVEEYAEIYINDVAQLAPSWMKTFLATERVDFAELKVRFFLDEVKQEICDKIKKSALERQINFGSQRKNTLSVIKEHGENNIYFYTITENNLLKKLPKKVFKQILTQDILRIIHRALCSYVYILPTERTTFITFPFSVKKEIVELETVEDENIESIELEPIGTHKVEQTQSFAVQSLIEILVDAVLKSSAHRQEEIQAQPKISTYIKLSELLENHLLQGKVDFDSSKLVNQILFQPSNSLKLEMQVTSSMIKELTPLVICLRYLVEPDELLIIDEPEMNLHPVAQVEIIEFLAMLVQAGLNILITTHSPYIVDHLTNLMRAAKHSDKESIKERFYLERTEAFIPQDQVSVYLFEDGSARNILDEEGRIDWGTFGNVSDDISHIFP</sequence>
<evidence type="ECO:0000259" key="1">
    <source>
        <dbReference type="Pfam" id="PF13175"/>
    </source>
</evidence>
<proteinExistence type="predicted"/>
<dbReference type="Gene3D" id="3.40.50.300">
    <property type="entry name" value="P-loop containing nucleotide triphosphate hydrolases"/>
    <property type="match status" value="1"/>
</dbReference>
<organism evidence="2 3">
    <name type="scientific">Iningainema tapete BLCC-T55</name>
    <dbReference type="NCBI Taxonomy" id="2748662"/>
    <lineage>
        <taxon>Bacteria</taxon>
        <taxon>Bacillati</taxon>
        <taxon>Cyanobacteriota</taxon>
        <taxon>Cyanophyceae</taxon>
        <taxon>Nostocales</taxon>
        <taxon>Scytonemataceae</taxon>
        <taxon>Iningainema tapete</taxon>
    </lineage>
</organism>
<dbReference type="InterPro" id="IPR051396">
    <property type="entry name" value="Bact_Antivir_Def_Nuclease"/>
</dbReference>
<dbReference type="InterPro" id="IPR027417">
    <property type="entry name" value="P-loop_NTPase"/>
</dbReference>
<dbReference type="RefSeq" id="WP_190836734.1">
    <property type="nucleotide sequence ID" value="NZ_CAWPPI010000111.1"/>
</dbReference>
<protein>
    <submittedName>
        <fullName evidence="2">AAA family ATPase</fullName>
    </submittedName>
</protein>
<dbReference type="AlphaFoldDB" id="A0A8J6XU45"/>
<dbReference type="EMBL" id="JACXAE010000111">
    <property type="protein sequence ID" value="MBD2777666.1"/>
    <property type="molecule type" value="Genomic_DNA"/>
</dbReference>
<dbReference type="Proteomes" id="UP000629098">
    <property type="component" value="Unassembled WGS sequence"/>
</dbReference>
<name>A0A8J6XU45_9CYAN</name>
<accession>A0A8J6XU45</accession>
<reference evidence="2" key="1">
    <citation type="submission" date="2020-09" db="EMBL/GenBank/DDBJ databases">
        <title>Iningainema tapete sp. nov. (Scytonemataceae, Cyanobacteria) from greenhouses in central Florida (USA) produces two types of nodularin with biosynthetic potential for microcystin-LR and anabaenopeptins.</title>
        <authorList>
            <person name="Berthold D.E."/>
            <person name="Lefler F.W."/>
            <person name="Huang I.-S."/>
            <person name="Abdulla H."/>
            <person name="Zimba P.V."/>
            <person name="Laughinghouse H.D. IV."/>
        </authorList>
    </citation>
    <scope>NUCLEOTIDE SEQUENCE</scope>
    <source>
        <strain evidence="2">BLCCT55</strain>
    </source>
</reference>
<keyword evidence="3" id="KW-1185">Reference proteome</keyword>
<comment type="caution">
    <text evidence="2">The sequence shown here is derived from an EMBL/GenBank/DDBJ whole genome shotgun (WGS) entry which is preliminary data.</text>
</comment>
<dbReference type="PANTHER" id="PTHR43581:SF2">
    <property type="entry name" value="EXCINUCLEASE ATPASE SUBUNIT"/>
    <property type="match status" value="1"/>
</dbReference>
<evidence type="ECO:0000313" key="2">
    <source>
        <dbReference type="EMBL" id="MBD2777666.1"/>
    </source>
</evidence>
<dbReference type="InterPro" id="IPR041685">
    <property type="entry name" value="AAA_GajA/Old/RecF-like"/>
</dbReference>